<name>A0AAD1BVZ8_METFU</name>
<organism evidence="1 2">
    <name type="scientific">Metapseudomonas furukawaii</name>
    <name type="common">Pseudomonas furukawaii</name>
    <dbReference type="NCBI Taxonomy" id="1149133"/>
    <lineage>
        <taxon>Bacteria</taxon>
        <taxon>Pseudomonadati</taxon>
        <taxon>Pseudomonadota</taxon>
        <taxon>Gammaproteobacteria</taxon>
        <taxon>Pseudomonadales</taxon>
        <taxon>Pseudomonadaceae</taxon>
        <taxon>Metapseudomonas</taxon>
    </lineage>
</organism>
<accession>A0AAD1BVZ8</accession>
<dbReference type="Proteomes" id="UP000218554">
    <property type="component" value="Chromosome"/>
</dbReference>
<protein>
    <submittedName>
        <fullName evidence="1">Uncharacterized protein</fullName>
    </submittedName>
</protein>
<proteinExistence type="predicted"/>
<reference evidence="2" key="1">
    <citation type="submission" date="2015-05" db="EMBL/GenBank/DDBJ databases">
        <title>Draft genome sequencing of a biphenyl-degrading bacterium, Pseudomonas balearica KF707 (=NBRC110670).</title>
        <authorList>
            <person name="Kimura N."/>
            <person name="Hirose J."/>
            <person name="Watanabe T."/>
            <person name="Suenaga H."/>
            <person name="Fujihara H."/>
            <person name="Noguchi M."/>
            <person name="Hashimoto M."/>
            <person name="Shimodaira J."/>
            <person name="Tsuchikane K."/>
            <person name="Hosoyama A."/>
            <person name="Yamazoe A."/>
            <person name="Fujita N."/>
            <person name="Furukawa K."/>
        </authorList>
    </citation>
    <scope>NUCLEOTIDE SEQUENCE [LARGE SCALE GENOMIC DNA]</scope>
    <source>
        <strain evidence="2">DSM 10086 / NBRC 110670 / KF707</strain>
    </source>
</reference>
<keyword evidence="2" id="KW-1185">Reference proteome</keyword>
<reference evidence="1 2" key="2">
    <citation type="journal article" date="2017" name="Int. J. Syst. Evol. Microbiol.">
        <title>Pseudomonas furukawaii sp. nov., a polychlorinated biphenyl-degrading bacterium isolated from biphenyl-contaminated soil in Japan.</title>
        <authorList>
            <person name="Kimura N."/>
            <person name="Watanabe T."/>
            <person name="Suenaga H."/>
            <person name="Fujihara H."/>
            <person name="Futagami T."/>
            <person name="Goto M."/>
            <person name="Hanada S."/>
            <person name="Hirose J."/>
        </authorList>
    </citation>
    <scope>NUCLEOTIDE SEQUENCE [LARGE SCALE GENOMIC DNA]</scope>
    <source>
        <strain evidence="2">DSM 10086 / NBRC 110670 / KF707</strain>
    </source>
</reference>
<sequence length="39" mass="4147">MSHLASTSLNAAPAQAVAGVRVVAATRYFHGYWFSHGLT</sequence>
<evidence type="ECO:0000313" key="2">
    <source>
        <dbReference type="Proteomes" id="UP000218554"/>
    </source>
</evidence>
<dbReference type="KEGG" id="pfuw:KF707C_6200"/>
<gene>
    <name evidence="1" type="ORF">KF707C_6200</name>
</gene>
<evidence type="ECO:0000313" key="1">
    <source>
        <dbReference type="EMBL" id="BAU72308.1"/>
    </source>
</evidence>
<dbReference type="EMBL" id="AP014862">
    <property type="protein sequence ID" value="BAU72308.1"/>
    <property type="molecule type" value="Genomic_DNA"/>
</dbReference>
<dbReference type="AlphaFoldDB" id="A0AAD1BVZ8"/>